<reference evidence="7 8" key="1">
    <citation type="submission" date="2019-09" db="EMBL/GenBank/DDBJ databases">
        <title>Complete genome sequencing of four Arcobacter species reveals a diverse suite of mobile elements.</title>
        <authorList>
            <person name="Miller W.G."/>
            <person name="Yee E."/>
            <person name="Bono J.L."/>
        </authorList>
    </citation>
    <scope>NUCLEOTIDE SEQUENCE [LARGE SCALE GENOMIC DNA]</scope>
    <source>
        <strain evidence="7 8">CCUG 56899</strain>
    </source>
</reference>
<evidence type="ECO:0000256" key="1">
    <source>
        <dbReference type="ARBA" id="ARBA00004651"/>
    </source>
</evidence>
<keyword evidence="3 6" id="KW-0812">Transmembrane</keyword>
<keyword evidence="5 6" id="KW-0472">Membrane</keyword>
<feature type="transmembrane region" description="Helical" evidence="6">
    <location>
        <begin position="96"/>
        <end position="114"/>
    </location>
</feature>
<keyword evidence="4 6" id="KW-1133">Transmembrane helix</keyword>
<dbReference type="AlphaFoldDB" id="A0A5C2HGZ3"/>
<dbReference type="PANTHER" id="PTHR33529:SF6">
    <property type="entry name" value="YJGP_YJGQ FAMILY PERMEASE"/>
    <property type="match status" value="1"/>
</dbReference>
<feature type="transmembrane region" description="Helical" evidence="6">
    <location>
        <begin position="331"/>
        <end position="348"/>
    </location>
</feature>
<dbReference type="PANTHER" id="PTHR33529">
    <property type="entry name" value="SLR0882 PROTEIN-RELATED"/>
    <property type="match status" value="1"/>
</dbReference>
<feature type="transmembrane region" description="Helical" evidence="6">
    <location>
        <begin position="50"/>
        <end position="75"/>
    </location>
</feature>
<organism evidence="7 8">
    <name type="scientific">Arcobacter porcinus</name>
    <dbReference type="NCBI Taxonomy" id="1935204"/>
    <lineage>
        <taxon>Bacteria</taxon>
        <taxon>Pseudomonadati</taxon>
        <taxon>Campylobacterota</taxon>
        <taxon>Epsilonproteobacteria</taxon>
        <taxon>Campylobacterales</taxon>
        <taxon>Arcobacteraceae</taxon>
        <taxon>Arcobacter</taxon>
    </lineage>
</organism>
<dbReference type="RefSeq" id="WP_066387276.1">
    <property type="nucleotide sequence ID" value="NZ_CP036246.2"/>
</dbReference>
<evidence type="ECO:0000313" key="8">
    <source>
        <dbReference type="Proteomes" id="UP000322644"/>
    </source>
</evidence>
<evidence type="ECO:0000256" key="4">
    <source>
        <dbReference type="ARBA" id="ARBA00022989"/>
    </source>
</evidence>
<feature type="transmembrane region" description="Helical" evidence="6">
    <location>
        <begin position="266"/>
        <end position="287"/>
    </location>
</feature>
<reference evidence="7 8" key="2">
    <citation type="submission" date="2019-09" db="EMBL/GenBank/DDBJ databases">
        <title>Taxonomic note: a critical rebuttal of the proposed division of the genus Arcobacter into six genera, emended descriptions of Arcobacter anaerophilus and the genus Arcobacter, and an assessment of genus-level boundaries for Epsilonproteobacteria using in silico genomic comparator tools.</title>
        <authorList>
            <person name="On S.L.W."/>
            <person name="Miller W.G."/>
            <person name="Biggs P."/>
            <person name="Cornelius A."/>
            <person name="Vandamme P."/>
        </authorList>
    </citation>
    <scope>NUCLEOTIDE SEQUENCE [LARGE SCALE GENOMIC DNA]</scope>
    <source>
        <strain evidence="7 8">CCUG 56899</strain>
    </source>
</reference>
<dbReference type="GO" id="GO:0043190">
    <property type="term" value="C:ATP-binding cassette (ABC) transporter complex"/>
    <property type="evidence" value="ECO:0007669"/>
    <property type="project" value="TreeGrafter"/>
</dbReference>
<keyword evidence="2" id="KW-1003">Cell membrane</keyword>
<dbReference type="Pfam" id="PF03739">
    <property type="entry name" value="LptF_LptG"/>
    <property type="match status" value="1"/>
</dbReference>
<gene>
    <name evidence="7" type="primary">lptG</name>
    <name evidence="7" type="ORF">APORC_0747</name>
</gene>
<name>A0A5C2HGZ3_9BACT</name>
<evidence type="ECO:0000256" key="3">
    <source>
        <dbReference type="ARBA" id="ARBA00022692"/>
    </source>
</evidence>
<evidence type="ECO:0000256" key="6">
    <source>
        <dbReference type="SAM" id="Phobius"/>
    </source>
</evidence>
<proteinExistence type="predicted"/>
<dbReference type="EMBL" id="CP036246">
    <property type="protein sequence ID" value="QEP40362.1"/>
    <property type="molecule type" value="Genomic_DNA"/>
</dbReference>
<protein>
    <submittedName>
        <fullName evidence="7">Lipooligosaccharide transport system, ABC transporter permease component LptG</fullName>
    </submittedName>
</protein>
<accession>A0A5C2HGZ3</accession>
<evidence type="ECO:0000256" key="5">
    <source>
        <dbReference type="ARBA" id="ARBA00023136"/>
    </source>
</evidence>
<feature type="transmembrane region" description="Helical" evidence="6">
    <location>
        <begin position="12"/>
        <end position="30"/>
    </location>
</feature>
<feature type="transmembrane region" description="Helical" evidence="6">
    <location>
        <begin position="294"/>
        <end position="319"/>
    </location>
</feature>
<evidence type="ECO:0000256" key="2">
    <source>
        <dbReference type="ARBA" id="ARBA00022475"/>
    </source>
</evidence>
<sequence length="354" mass="41226">MSTLTKYIFFRYLKNFIIVLLSLEIFFTGIDFLQNFKSLPSSANLQLLYIFYNTIFTLTLTLPLSLVFALIITLITFVRNNEFVAFHSLGASKKMIILPVIYTALFFILSLIILQSTSLAYSYEQKRKIVNNEYFTNTKSDIFLKYDDYFVYFKKLLPLEKRAEDIHIYKIQNDEIIETIIAKEAYFKNNSWYALDAKVVKKPVTIDENSKLEVNYQESVSTLEGFLPKILNNVYEAKSEYSLIDAISAYTLLEKQGINTRKVRAIIYNIVFIPFFIVPILFLIFVYTSLNSRFFHLGSFVASGVFGTLVIWGNFFLLYKITSSGVLIPEISLLVPLVLWIIVSYYIYRRKSLR</sequence>
<dbReference type="Proteomes" id="UP000322644">
    <property type="component" value="Chromosome"/>
</dbReference>
<comment type="subcellular location">
    <subcellularLocation>
        <location evidence="1">Cell membrane</location>
        <topology evidence="1">Multi-pass membrane protein</topology>
    </subcellularLocation>
</comment>
<dbReference type="KEGG" id="apoc:APORC_0747"/>
<evidence type="ECO:0000313" key="7">
    <source>
        <dbReference type="EMBL" id="QEP40362.1"/>
    </source>
</evidence>
<dbReference type="GO" id="GO:0015920">
    <property type="term" value="P:lipopolysaccharide transport"/>
    <property type="evidence" value="ECO:0007669"/>
    <property type="project" value="TreeGrafter"/>
</dbReference>
<dbReference type="InterPro" id="IPR005495">
    <property type="entry name" value="LptG/LptF_permease"/>
</dbReference>